<proteinExistence type="inferred from homology"/>
<keyword evidence="5" id="KW-0949">S-adenosyl-L-methionine</keyword>
<dbReference type="CDD" id="cd02440">
    <property type="entry name" value="AdoMet_MTases"/>
    <property type="match status" value="1"/>
</dbReference>
<evidence type="ECO:0000256" key="5">
    <source>
        <dbReference type="ARBA" id="ARBA00022691"/>
    </source>
</evidence>
<evidence type="ECO:0000313" key="8">
    <source>
        <dbReference type="EMBL" id="EPD28756.1"/>
    </source>
</evidence>
<dbReference type="InterPro" id="IPR050953">
    <property type="entry name" value="N4_N6_ade-DNA_methylase"/>
</dbReference>
<keyword evidence="9" id="KW-1185">Reference proteome</keyword>
<keyword evidence="3" id="KW-0489">Methyltransferase</keyword>
<dbReference type="GO" id="GO:0003676">
    <property type="term" value="F:nucleic acid binding"/>
    <property type="evidence" value="ECO:0007669"/>
    <property type="project" value="InterPro"/>
</dbReference>
<keyword evidence="4" id="KW-0808">Transferase</keyword>
<evidence type="ECO:0000259" key="7">
    <source>
        <dbReference type="Pfam" id="PF07669"/>
    </source>
</evidence>
<dbReference type="PANTHER" id="PTHR33841">
    <property type="entry name" value="DNA METHYLTRANSFERASE YEEA-RELATED"/>
    <property type="match status" value="1"/>
</dbReference>
<dbReference type="PATRIC" id="fig|883067.3.peg.287"/>
<accession>S2VPN6</accession>
<name>S2VPN6_9ACTO</name>
<reference evidence="8 9" key="1">
    <citation type="submission" date="2013-05" db="EMBL/GenBank/DDBJ databases">
        <title>The Genome Sequence of Actinobaculum schaalii FB123-CNA2.</title>
        <authorList>
            <consortium name="The Broad Institute Genomics Platform"/>
            <person name="Earl A."/>
            <person name="Ward D."/>
            <person name="Feldgarden M."/>
            <person name="Gevers D."/>
            <person name="Saerens B."/>
            <person name="Vaneechoutte M."/>
            <person name="Walker B."/>
            <person name="Young S."/>
            <person name="Zeng Q."/>
            <person name="Gargeya S."/>
            <person name="Fitzgerald M."/>
            <person name="Haas B."/>
            <person name="Abouelleil A."/>
            <person name="Allen A.W."/>
            <person name="Alvarado L."/>
            <person name="Arachchi H.M."/>
            <person name="Berlin A.M."/>
            <person name="Chapman S.B."/>
            <person name="Gainer-Dewar J."/>
            <person name="Goldberg J."/>
            <person name="Griggs A."/>
            <person name="Gujja S."/>
            <person name="Hansen M."/>
            <person name="Howarth C."/>
            <person name="Imamovic A."/>
            <person name="Ireland A."/>
            <person name="Larimer J."/>
            <person name="McCowan C."/>
            <person name="Murphy C."/>
            <person name="Pearson M."/>
            <person name="Poon T.W."/>
            <person name="Priest M."/>
            <person name="Roberts A."/>
            <person name="Saif S."/>
            <person name="Shea T."/>
            <person name="Sisk P."/>
            <person name="Sykes S."/>
            <person name="Wortman J."/>
            <person name="Nusbaum C."/>
            <person name="Birren B."/>
        </authorList>
    </citation>
    <scope>NUCLEOTIDE SEQUENCE [LARGE SCALE GENOMIC DNA]</scope>
    <source>
        <strain evidence="8 9">FB123-CNA-2</strain>
    </source>
</reference>
<gene>
    <name evidence="8" type="ORF">HMPREF9237_00284</name>
</gene>
<evidence type="ECO:0000256" key="1">
    <source>
        <dbReference type="ARBA" id="ARBA00006594"/>
    </source>
</evidence>
<dbReference type="OrthoDB" id="32195at2"/>
<protein>
    <recommendedName>
        <fullName evidence="2">site-specific DNA-methyltransferase (adenine-specific)</fullName>
        <ecNumber evidence="2">2.1.1.72</ecNumber>
    </recommendedName>
</protein>
<dbReference type="GO" id="GO:0006304">
    <property type="term" value="P:DNA modification"/>
    <property type="evidence" value="ECO:0007669"/>
    <property type="project" value="InterPro"/>
</dbReference>
<dbReference type="PROSITE" id="PS00092">
    <property type="entry name" value="N6_MTASE"/>
    <property type="match status" value="1"/>
</dbReference>
<feature type="domain" description="Type II methyltransferase M.TaqI-like" evidence="7">
    <location>
        <begin position="126"/>
        <end position="216"/>
    </location>
</feature>
<dbReference type="Proteomes" id="UP000014393">
    <property type="component" value="Unassembled WGS sequence"/>
</dbReference>
<sequence length="479" mass="52660">MEMMERAEHRRDAALACLDSAEQAARGQFFTPPAVADIMARMARMSHLPESGVIRILDPGAGTGMLSVAVASYLRAAHPNLTLEITAVENDPVLLPALREALADCAHLGATVTLVPENYIEWAARAGQYFDLIIQNPPYHKLRVGSPDDVALRAHGIQVPNVYAAFMALGIRQLTPRGQMVVISPRSWMNGTYYSRFRKDLASRVSLDAIHIFESRSLIFGDMDVLQESIIMCVSAGIQENRILIRSSMDAYAPVRERTVSAAEVIRSNAIFVPASQSDSDAVSWMESFPYTLADLGLSVSTGKVVGFRRKEIVHPNPNLHSQRLIYPANIVDHRVVHPRATLSKPQWINPVDSAGLKLLCPAGSYVLVKRFSSKEEARRIISAVWTSAEPSAFDNKLNYIHESGGGLDPVLARGIALWLNSPQIDAYFRVFSGHTQVNATDLRLLKFPDRHALTTLARQNGNPALNVQHLCDGSVKAA</sequence>
<dbReference type="AlphaFoldDB" id="S2VPN6"/>
<evidence type="ECO:0000313" key="9">
    <source>
        <dbReference type="Proteomes" id="UP000014393"/>
    </source>
</evidence>
<evidence type="ECO:0000256" key="6">
    <source>
        <dbReference type="ARBA" id="ARBA00047942"/>
    </source>
</evidence>
<dbReference type="GO" id="GO:0032259">
    <property type="term" value="P:methylation"/>
    <property type="evidence" value="ECO:0007669"/>
    <property type="project" value="UniProtKB-KW"/>
</dbReference>
<comment type="caution">
    <text evidence="8">The sequence shown here is derived from an EMBL/GenBank/DDBJ whole genome shotgun (WGS) entry which is preliminary data.</text>
</comment>
<dbReference type="EC" id="2.1.1.72" evidence="2"/>
<dbReference type="PRINTS" id="PR00507">
    <property type="entry name" value="N12N6MTFRASE"/>
</dbReference>
<dbReference type="InterPro" id="IPR029063">
    <property type="entry name" value="SAM-dependent_MTases_sf"/>
</dbReference>
<dbReference type="InterPro" id="IPR011639">
    <property type="entry name" value="MethylTrfase_TaqI-like_dom"/>
</dbReference>
<evidence type="ECO:0000256" key="3">
    <source>
        <dbReference type="ARBA" id="ARBA00022603"/>
    </source>
</evidence>
<dbReference type="RefSeq" id="WP_016441930.1">
    <property type="nucleotide sequence ID" value="NZ_KE150262.1"/>
</dbReference>
<dbReference type="SUPFAM" id="SSF53335">
    <property type="entry name" value="S-adenosyl-L-methionine-dependent methyltransferases"/>
    <property type="match status" value="1"/>
</dbReference>
<dbReference type="eggNOG" id="COG0827">
    <property type="taxonomic scope" value="Bacteria"/>
</dbReference>
<comment type="similarity">
    <text evidence="1">Belongs to the N(4)/N(6)-methyltransferase family.</text>
</comment>
<dbReference type="Pfam" id="PF07669">
    <property type="entry name" value="Eco57I"/>
    <property type="match status" value="1"/>
</dbReference>
<comment type="catalytic activity">
    <reaction evidence="6">
        <text>a 2'-deoxyadenosine in DNA + S-adenosyl-L-methionine = an N(6)-methyl-2'-deoxyadenosine in DNA + S-adenosyl-L-homocysteine + H(+)</text>
        <dbReference type="Rhea" id="RHEA:15197"/>
        <dbReference type="Rhea" id="RHEA-COMP:12418"/>
        <dbReference type="Rhea" id="RHEA-COMP:12419"/>
        <dbReference type="ChEBI" id="CHEBI:15378"/>
        <dbReference type="ChEBI" id="CHEBI:57856"/>
        <dbReference type="ChEBI" id="CHEBI:59789"/>
        <dbReference type="ChEBI" id="CHEBI:90615"/>
        <dbReference type="ChEBI" id="CHEBI:90616"/>
        <dbReference type="EC" id="2.1.1.72"/>
    </reaction>
</comment>
<organism evidence="8 9">
    <name type="scientific">Actinotignum schaalii FB123-CNA-2</name>
    <dbReference type="NCBI Taxonomy" id="883067"/>
    <lineage>
        <taxon>Bacteria</taxon>
        <taxon>Bacillati</taxon>
        <taxon>Actinomycetota</taxon>
        <taxon>Actinomycetes</taxon>
        <taxon>Actinomycetales</taxon>
        <taxon>Actinomycetaceae</taxon>
        <taxon>Actinotignum</taxon>
    </lineage>
</organism>
<dbReference type="EMBL" id="AGWM01000002">
    <property type="protein sequence ID" value="EPD28756.1"/>
    <property type="molecule type" value="Genomic_DNA"/>
</dbReference>
<dbReference type="Gene3D" id="3.40.50.150">
    <property type="entry name" value="Vaccinia Virus protein VP39"/>
    <property type="match status" value="1"/>
</dbReference>
<dbReference type="InterPro" id="IPR002052">
    <property type="entry name" value="DNA_methylase_N6_adenine_CS"/>
</dbReference>
<dbReference type="PANTHER" id="PTHR33841:SF5">
    <property type="entry name" value="DNA METHYLASE (MODIFICATION METHYLASE) (METHYLTRANSFERASE)-RELATED"/>
    <property type="match status" value="1"/>
</dbReference>
<evidence type="ECO:0000256" key="4">
    <source>
        <dbReference type="ARBA" id="ARBA00022679"/>
    </source>
</evidence>
<dbReference type="GO" id="GO:0009007">
    <property type="term" value="F:site-specific DNA-methyltransferase (adenine-specific) activity"/>
    <property type="evidence" value="ECO:0007669"/>
    <property type="project" value="UniProtKB-EC"/>
</dbReference>
<evidence type="ECO:0000256" key="2">
    <source>
        <dbReference type="ARBA" id="ARBA00011900"/>
    </source>
</evidence>
<dbReference type="HOGENOM" id="CLU_025185_0_0_11"/>